<dbReference type="PANTHER" id="PTHR24567:SF75">
    <property type="entry name" value="FUMARATE AND NITRATE REDUCTION REGULATORY PROTEIN"/>
    <property type="match status" value="1"/>
</dbReference>
<keyword evidence="2" id="KW-0238">DNA-binding</keyword>
<dbReference type="GO" id="GO:0003700">
    <property type="term" value="F:DNA-binding transcription factor activity"/>
    <property type="evidence" value="ECO:0007669"/>
    <property type="project" value="TreeGrafter"/>
</dbReference>
<dbReference type="InterPro" id="IPR000595">
    <property type="entry name" value="cNMP-bd_dom"/>
</dbReference>
<keyword evidence="6" id="KW-1185">Reference proteome</keyword>
<dbReference type="AlphaFoldDB" id="A0A2G8RBZ2"/>
<sequence length="247" mass="27626">MTDRASCLVSKLGHYISLSEDDRQRLSTLEKSERSYGAGTDIYQMDDPCTDLFVVKQGWLFSYNDLPDGSRQIVKLHLPGDIIGFPDVSQKHVTSTLCAAEDVVLCPFPKTALDVILRDSPRLSALILSIALRDQIILLDLLRALGSMTARARISYMLLDLLARLKITNKGMSDVLRLPLNQSQIAAYVGLTNVYVSKTLSRMEKDGDIARTGNTVHLLRPEAMEEATDFRDRYSDMDIGWFPANKV</sequence>
<dbReference type="InterPro" id="IPR012318">
    <property type="entry name" value="HTH_CRP"/>
</dbReference>
<proteinExistence type="predicted"/>
<dbReference type="InterPro" id="IPR018490">
    <property type="entry name" value="cNMP-bd_dom_sf"/>
</dbReference>
<accession>A0A2G8RBZ2</accession>
<dbReference type="SUPFAM" id="SSF51206">
    <property type="entry name" value="cAMP-binding domain-like"/>
    <property type="match status" value="1"/>
</dbReference>
<dbReference type="EMBL" id="AWWI01000115">
    <property type="protein sequence ID" value="PIL19052.1"/>
    <property type="molecule type" value="Genomic_DNA"/>
</dbReference>
<dbReference type="PROSITE" id="PS51063">
    <property type="entry name" value="HTH_CRP_2"/>
    <property type="match status" value="1"/>
</dbReference>
<dbReference type="InterPro" id="IPR050397">
    <property type="entry name" value="Env_Response_Regulators"/>
</dbReference>
<dbReference type="Pfam" id="PF00027">
    <property type="entry name" value="cNMP_binding"/>
    <property type="match status" value="1"/>
</dbReference>
<evidence type="ECO:0000256" key="3">
    <source>
        <dbReference type="ARBA" id="ARBA00023163"/>
    </source>
</evidence>
<dbReference type="OrthoDB" id="7584044at2"/>
<dbReference type="PANTHER" id="PTHR24567">
    <property type="entry name" value="CRP FAMILY TRANSCRIPTIONAL REGULATORY PROTEIN"/>
    <property type="match status" value="1"/>
</dbReference>
<dbReference type="InterPro" id="IPR036388">
    <property type="entry name" value="WH-like_DNA-bd_sf"/>
</dbReference>
<dbReference type="GO" id="GO:0005829">
    <property type="term" value="C:cytosol"/>
    <property type="evidence" value="ECO:0007669"/>
    <property type="project" value="TreeGrafter"/>
</dbReference>
<dbReference type="Gene3D" id="1.10.10.10">
    <property type="entry name" value="Winged helix-like DNA-binding domain superfamily/Winged helix DNA-binding domain"/>
    <property type="match status" value="1"/>
</dbReference>
<dbReference type="InterPro" id="IPR036390">
    <property type="entry name" value="WH_DNA-bd_sf"/>
</dbReference>
<protein>
    <recommendedName>
        <fullName evidence="4">HTH crp-type domain-containing protein</fullName>
    </recommendedName>
</protein>
<dbReference type="GO" id="GO:0003677">
    <property type="term" value="F:DNA binding"/>
    <property type="evidence" value="ECO:0007669"/>
    <property type="project" value="UniProtKB-KW"/>
</dbReference>
<dbReference type="Gene3D" id="2.60.120.10">
    <property type="entry name" value="Jelly Rolls"/>
    <property type="match status" value="1"/>
</dbReference>
<dbReference type="RefSeq" id="WP_099911875.1">
    <property type="nucleotide sequence ID" value="NZ_AWWI01000115.1"/>
</dbReference>
<evidence type="ECO:0000313" key="6">
    <source>
        <dbReference type="Proteomes" id="UP000231259"/>
    </source>
</evidence>
<feature type="domain" description="HTH crp-type" evidence="4">
    <location>
        <begin position="148"/>
        <end position="222"/>
    </location>
</feature>
<comment type="caution">
    <text evidence="5">The sequence shown here is derived from an EMBL/GenBank/DDBJ whole genome shotgun (WGS) entry which is preliminary data.</text>
</comment>
<evidence type="ECO:0000313" key="5">
    <source>
        <dbReference type="EMBL" id="PIL19052.1"/>
    </source>
</evidence>
<reference evidence="5 6" key="1">
    <citation type="submission" date="2013-09" db="EMBL/GenBank/DDBJ databases">
        <title>Genome sequencing of Phaeobacter antarcticus sp. nov. SM1211.</title>
        <authorList>
            <person name="Zhang X.-Y."/>
            <person name="Liu C."/>
            <person name="Chen X.-L."/>
            <person name="Xie B.-B."/>
            <person name="Qin Q.-L."/>
            <person name="Rong J.-C."/>
            <person name="Zhang Y.-Z."/>
        </authorList>
    </citation>
    <scope>NUCLEOTIDE SEQUENCE [LARGE SCALE GENOMIC DNA]</scope>
    <source>
        <strain evidence="5 6">SM1211</strain>
    </source>
</reference>
<evidence type="ECO:0000256" key="1">
    <source>
        <dbReference type="ARBA" id="ARBA00023015"/>
    </source>
</evidence>
<evidence type="ECO:0000259" key="4">
    <source>
        <dbReference type="PROSITE" id="PS51063"/>
    </source>
</evidence>
<keyword evidence="1" id="KW-0805">Transcription regulation</keyword>
<dbReference type="Proteomes" id="UP000231259">
    <property type="component" value="Unassembled WGS sequence"/>
</dbReference>
<dbReference type="Pfam" id="PF13545">
    <property type="entry name" value="HTH_Crp_2"/>
    <property type="match status" value="1"/>
</dbReference>
<organism evidence="5 6">
    <name type="scientific">Puniceibacterium antarcticum</name>
    <dbReference type="NCBI Taxonomy" id="1206336"/>
    <lineage>
        <taxon>Bacteria</taxon>
        <taxon>Pseudomonadati</taxon>
        <taxon>Pseudomonadota</taxon>
        <taxon>Alphaproteobacteria</taxon>
        <taxon>Rhodobacterales</taxon>
        <taxon>Paracoccaceae</taxon>
        <taxon>Puniceibacterium</taxon>
    </lineage>
</organism>
<dbReference type="SUPFAM" id="SSF46785">
    <property type="entry name" value="Winged helix' DNA-binding domain"/>
    <property type="match status" value="1"/>
</dbReference>
<dbReference type="SMART" id="SM00100">
    <property type="entry name" value="cNMP"/>
    <property type="match status" value="1"/>
</dbReference>
<name>A0A2G8RBZ2_9RHOB</name>
<evidence type="ECO:0000256" key="2">
    <source>
        <dbReference type="ARBA" id="ARBA00023125"/>
    </source>
</evidence>
<dbReference type="SMART" id="SM00419">
    <property type="entry name" value="HTH_CRP"/>
    <property type="match status" value="1"/>
</dbReference>
<gene>
    <name evidence="5" type="ORF">P775_16550</name>
</gene>
<dbReference type="InterPro" id="IPR014710">
    <property type="entry name" value="RmlC-like_jellyroll"/>
</dbReference>
<dbReference type="CDD" id="cd00038">
    <property type="entry name" value="CAP_ED"/>
    <property type="match status" value="1"/>
</dbReference>
<keyword evidence="3" id="KW-0804">Transcription</keyword>